<evidence type="ECO:0000313" key="2">
    <source>
        <dbReference type="EMBL" id="ALF53268.1"/>
    </source>
</evidence>
<proteinExistence type="predicted"/>
<keyword evidence="3" id="KW-1185">Reference proteome</keyword>
<reference evidence="3" key="1">
    <citation type="submission" date="2015-07" db="EMBL/GenBank/DDBJ databases">
        <title>Genome Of Nitrogen-Fixing Cyanobacterium Nostoc piscinale CENA21 From Solimoes/Amazon River Floodplain Sediments And Comparative Genomics To Uncover Biosynthetic Natural Products Potential.</title>
        <authorList>
            <person name="Leao T.F."/>
            <person name="Leao P.N."/>
            <person name="Guimaraes P.I."/>
            <person name="de Melo A.G.C."/>
            <person name="Ramos R.T.J."/>
            <person name="Silva A."/>
            <person name="Fiore M.F."/>
            <person name="Schneider M.P.C."/>
        </authorList>
    </citation>
    <scope>NUCLEOTIDE SEQUENCE [LARGE SCALE GENOMIC DNA]</scope>
    <source>
        <strain evidence="3">CENA21</strain>
    </source>
</reference>
<evidence type="ECO:0000256" key="1">
    <source>
        <dbReference type="SAM" id="Phobius"/>
    </source>
</evidence>
<keyword evidence="1" id="KW-1133">Transmembrane helix</keyword>
<dbReference type="STRING" id="224013.ACX27_11145"/>
<keyword evidence="1" id="KW-0472">Membrane</keyword>
<dbReference type="AlphaFoldDB" id="A0A0M5MGV4"/>
<name>A0A0M5MGV4_9NOSO</name>
<accession>A0A0M5MGV4</accession>
<evidence type="ECO:0000313" key="3">
    <source>
        <dbReference type="Proteomes" id="UP000062645"/>
    </source>
</evidence>
<dbReference type="PATRIC" id="fig|224013.5.peg.2693"/>
<organism evidence="2 3">
    <name type="scientific">Nostoc piscinale CENA21</name>
    <dbReference type="NCBI Taxonomy" id="224013"/>
    <lineage>
        <taxon>Bacteria</taxon>
        <taxon>Bacillati</taxon>
        <taxon>Cyanobacteriota</taxon>
        <taxon>Cyanophyceae</taxon>
        <taxon>Nostocales</taxon>
        <taxon>Nostocaceae</taxon>
        <taxon>Nostoc</taxon>
    </lineage>
</organism>
<dbReference type="EMBL" id="CP012036">
    <property type="protein sequence ID" value="ALF53268.1"/>
    <property type="molecule type" value="Genomic_DNA"/>
</dbReference>
<feature type="transmembrane region" description="Helical" evidence="1">
    <location>
        <begin position="42"/>
        <end position="62"/>
    </location>
</feature>
<keyword evidence="1" id="KW-0812">Transmembrane</keyword>
<gene>
    <name evidence="2" type="ORF">ACX27_11145</name>
</gene>
<reference evidence="2 3" key="2">
    <citation type="journal article" date="2016" name="Genome Announc.">
        <title>Draft Genome Sequence of the N2-Fixing Cyanobacterium Nostoc piscinale CENA21, Isolated from the Brazilian Amazon Floodplain.</title>
        <authorList>
            <person name="Leao T."/>
            <person name="Guimaraes P.I."/>
            <person name="de Melo A.G."/>
            <person name="Ramos R.T."/>
            <person name="Leao P.N."/>
            <person name="Silva A."/>
            <person name="Fiore M.F."/>
            <person name="Schneider M.P."/>
        </authorList>
    </citation>
    <scope>NUCLEOTIDE SEQUENCE [LARGE SCALE GENOMIC DNA]</scope>
    <source>
        <strain evidence="2 3">CENA21</strain>
    </source>
</reference>
<dbReference type="KEGG" id="npz:ACX27_11145"/>
<sequence>MDTLAYLHLAESYETSANSELANLADSDLCYPELNWVPEKRGAFMLFLSCAFGLSSLGWSNPAQALKKRRKKIHK</sequence>
<dbReference type="RefSeq" id="WP_062292102.1">
    <property type="nucleotide sequence ID" value="NZ_CP012036.1"/>
</dbReference>
<protein>
    <submittedName>
        <fullName evidence="2">Uncharacterized protein</fullName>
    </submittedName>
</protein>
<dbReference type="Proteomes" id="UP000062645">
    <property type="component" value="Chromosome"/>
</dbReference>